<evidence type="ECO:0000256" key="1">
    <source>
        <dbReference type="SAM" id="Phobius"/>
    </source>
</evidence>
<dbReference type="Proteomes" id="UP000533724">
    <property type="component" value="Unassembled WGS sequence"/>
</dbReference>
<dbReference type="EMBL" id="JACIHI010000004">
    <property type="protein sequence ID" value="MBB4438891.1"/>
    <property type="molecule type" value="Genomic_DNA"/>
</dbReference>
<gene>
    <name evidence="2" type="ORF">GGE15_002148</name>
</gene>
<name>A0A7W6XUV8_9HYPH</name>
<proteinExistence type="predicted"/>
<protein>
    <submittedName>
        <fullName evidence="2">Uncharacterized protein</fullName>
    </submittedName>
</protein>
<reference evidence="2 3" key="1">
    <citation type="submission" date="2020-08" db="EMBL/GenBank/DDBJ databases">
        <title>Genomic Encyclopedia of Type Strains, Phase IV (KMG-V): Genome sequencing to study the core and pangenomes of soil and plant-associated prokaryotes.</title>
        <authorList>
            <person name="Whitman W."/>
        </authorList>
    </citation>
    <scope>NUCLEOTIDE SEQUENCE [LARGE SCALE GENOMIC DNA]</scope>
    <source>
        <strain evidence="2 3">SEMIA 414</strain>
    </source>
</reference>
<comment type="caution">
    <text evidence="2">The sequence shown here is derived from an EMBL/GenBank/DDBJ whole genome shotgun (WGS) entry which is preliminary data.</text>
</comment>
<organism evidence="2 3">
    <name type="scientific">Rhizobium esperanzae</name>
    <dbReference type="NCBI Taxonomy" id="1967781"/>
    <lineage>
        <taxon>Bacteria</taxon>
        <taxon>Pseudomonadati</taxon>
        <taxon>Pseudomonadota</taxon>
        <taxon>Alphaproteobacteria</taxon>
        <taxon>Hyphomicrobiales</taxon>
        <taxon>Rhizobiaceae</taxon>
        <taxon>Rhizobium/Agrobacterium group</taxon>
        <taxon>Rhizobium</taxon>
    </lineage>
</organism>
<keyword evidence="1" id="KW-1133">Transmembrane helix</keyword>
<evidence type="ECO:0000313" key="2">
    <source>
        <dbReference type="EMBL" id="MBB4438891.1"/>
    </source>
</evidence>
<accession>A0A7W6XUV8</accession>
<dbReference type="RefSeq" id="WP_184499237.1">
    <property type="nucleotide sequence ID" value="NZ_JACIHI010000004.1"/>
</dbReference>
<feature type="transmembrane region" description="Helical" evidence="1">
    <location>
        <begin position="73"/>
        <end position="93"/>
    </location>
</feature>
<sequence length="94" mass="10065">MSNASVNGMIIKGIIIIGFIGLGCVMLGASVFDYMKTGEWQSMSVLEAIHDIFETPDNQVAAFFSRWIGLAKMLHAIPAFLVPFGVAVLASSAE</sequence>
<keyword evidence="1" id="KW-0472">Membrane</keyword>
<keyword evidence="1" id="KW-0812">Transmembrane</keyword>
<dbReference type="AlphaFoldDB" id="A0A7W6XUV8"/>
<evidence type="ECO:0000313" key="3">
    <source>
        <dbReference type="Proteomes" id="UP000533724"/>
    </source>
</evidence>
<feature type="transmembrane region" description="Helical" evidence="1">
    <location>
        <begin position="6"/>
        <end position="32"/>
    </location>
</feature>